<accession>A0ABY4SDW0</accession>
<protein>
    <submittedName>
        <fullName evidence="1">HAD family phosphatase</fullName>
    </submittedName>
</protein>
<dbReference type="PANTHER" id="PTHR43611:SF3">
    <property type="entry name" value="FLAVIN MONONUCLEOTIDE HYDROLASE 1, CHLOROPLATIC"/>
    <property type="match status" value="1"/>
</dbReference>
<name>A0ABY4SDW0_AQUTE</name>
<dbReference type="Gene3D" id="1.10.150.240">
    <property type="entry name" value="Putative phosphatase, domain 2"/>
    <property type="match status" value="1"/>
</dbReference>
<dbReference type="PANTHER" id="PTHR43611">
    <property type="entry name" value="ALPHA-D-GLUCOSE 1-PHOSPHATE PHOSPHATASE"/>
    <property type="match status" value="1"/>
</dbReference>
<sequence length="215" mass="23877">MSAAVGKTAVDTVVWDFGAVLFRWRPRVLLAASLPSRVKDDISAAHWHEQFFQSFGGDWAEFDRGTVEVDDLAGRIARRTGLTEAEALAVIEAVPHELQPLVDTVGLVHALHERGVRQFYLSNMPAPYADHLEREYAFVRDFEDGLFSGRVQLIKPDAAIFALAEQRFGLVPERTVFIDDHPKNVEAARARGWQAVLATQHAAIHQGLDELGLLG</sequence>
<dbReference type="CDD" id="cd02603">
    <property type="entry name" value="HAD_sEH-N_like"/>
    <property type="match status" value="1"/>
</dbReference>
<dbReference type="PRINTS" id="PR00413">
    <property type="entry name" value="HADHALOGNASE"/>
</dbReference>
<reference evidence="1" key="1">
    <citation type="submission" date="2022-05" db="EMBL/GenBank/DDBJ databases">
        <title>An RpoN-dependent PEP-CTERM gene is involved in floc formation of an Aquincola tertiaricarbonis strain.</title>
        <authorList>
            <person name="Qiu D."/>
            <person name="Xia M."/>
        </authorList>
    </citation>
    <scope>NUCLEOTIDE SEQUENCE</scope>
    <source>
        <strain evidence="1">RN12</strain>
    </source>
</reference>
<dbReference type="EMBL" id="CP097636">
    <property type="protein sequence ID" value="URI10674.1"/>
    <property type="molecule type" value="Genomic_DNA"/>
</dbReference>
<gene>
    <name evidence="1" type="ORF">MW290_16925</name>
</gene>
<organism evidence="1 2">
    <name type="scientific">Aquincola tertiaricarbonis</name>
    <dbReference type="NCBI Taxonomy" id="391953"/>
    <lineage>
        <taxon>Bacteria</taxon>
        <taxon>Pseudomonadati</taxon>
        <taxon>Pseudomonadota</taxon>
        <taxon>Betaproteobacteria</taxon>
        <taxon>Burkholderiales</taxon>
        <taxon>Sphaerotilaceae</taxon>
        <taxon>Aquincola</taxon>
    </lineage>
</organism>
<dbReference type="RefSeq" id="WP_250198879.1">
    <property type="nucleotide sequence ID" value="NZ_CP097636.1"/>
</dbReference>
<keyword evidence="2" id="KW-1185">Reference proteome</keyword>
<dbReference type="InterPro" id="IPR036412">
    <property type="entry name" value="HAD-like_sf"/>
</dbReference>
<evidence type="ECO:0000313" key="1">
    <source>
        <dbReference type="EMBL" id="URI10674.1"/>
    </source>
</evidence>
<dbReference type="SUPFAM" id="SSF56784">
    <property type="entry name" value="HAD-like"/>
    <property type="match status" value="1"/>
</dbReference>
<dbReference type="InterPro" id="IPR023198">
    <property type="entry name" value="PGP-like_dom2"/>
</dbReference>
<dbReference type="Pfam" id="PF00702">
    <property type="entry name" value="Hydrolase"/>
    <property type="match status" value="1"/>
</dbReference>
<dbReference type="InterPro" id="IPR006439">
    <property type="entry name" value="HAD-SF_hydro_IA"/>
</dbReference>
<dbReference type="Proteomes" id="UP001056201">
    <property type="component" value="Chromosome 2"/>
</dbReference>
<dbReference type="InterPro" id="IPR023214">
    <property type="entry name" value="HAD_sf"/>
</dbReference>
<dbReference type="Gene3D" id="3.40.50.1000">
    <property type="entry name" value="HAD superfamily/HAD-like"/>
    <property type="match status" value="1"/>
</dbReference>
<evidence type="ECO:0000313" key="2">
    <source>
        <dbReference type="Proteomes" id="UP001056201"/>
    </source>
</evidence>
<dbReference type="NCBIfam" id="TIGR01509">
    <property type="entry name" value="HAD-SF-IA-v3"/>
    <property type="match status" value="1"/>
</dbReference>
<proteinExistence type="predicted"/>